<accession>A0A934RV49</accession>
<gene>
    <name evidence="1" type="ORF">JIN87_03915</name>
</gene>
<dbReference type="Gene3D" id="2.60.120.200">
    <property type="match status" value="1"/>
</dbReference>
<dbReference type="InterPro" id="IPR036116">
    <property type="entry name" value="FN3_sf"/>
</dbReference>
<dbReference type="Pfam" id="PF17957">
    <property type="entry name" value="Big_7"/>
    <property type="match status" value="1"/>
</dbReference>
<dbReference type="CDD" id="cd00063">
    <property type="entry name" value="FN3"/>
    <property type="match status" value="1"/>
</dbReference>
<dbReference type="InterPro" id="IPR003961">
    <property type="entry name" value="FN3_dom"/>
</dbReference>
<evidence type="ECO:0000313" key="1">
    <source>
        <dbReference type="EMBL" id="MBK1876000.1"/>
    </source>
</evidence>
<name>A0A934RV49_9BACT</name>
<sequence>MSATSFLSNPSNCLAKWSVLAFLLVAFSGSLWGDDVQLTWSDNSDNEDGFNIERSVGDGSFELIAQVGPDSEAYVDTTAEAGVEYSYRVNAYNAFGDSGYTNVAPHYINVAPTISSLLAVEVEENESTGELSFSVSDFEAAAGELVVTVSSSNLDLIDADGILLGGSGADRTLSLMPNANSSGEATITLTVSDGEDIASTEFLYSVNAFEFPTLQLAVDTIGSAPRVGEAFSLSSSASDVSLISSVSYFLDGELLGEVASSPYAFTMDVSMEGGYELSAVATIEGRVETVTSLKGIVVGPAPSSSSIVDNLRTLSVDDEAGSGTASYDLASDEFYLENENGLIAGDSDSHRYYFLRADGDVSISANLNELSAASSQSVAGLMLRSALFGMAKQTSLLRDAAGKLEVRTRDLRGGATESVGGFETSSGDSWLRIDRVGGTVRYYSRASASSEWGLLREEVIDLGESVFLGFAVAGGSQSGMASASFTQASLQGQILPLGDDAVKPDIPSGLIISGITQ</sequence>
<reference evidence="1" key="1">
    <citation type="submission" date="2021-01" db="EMBL/GenBank/DDBJ databases">
        <title>Modified the classification status of verrucomicrobia.</title>
        <authorList>
            <person name="Feng X."/>
        </authorList>
    </citation>
    <scope>NUCLEOTIDE SEQUENCE</scope>
    <source>
        <strain evidence="1">KCTC 13126</strain>
    </source>
</reference>
<dbReference type="InterPro" id="IPR013783">
    <property type="entry name" value="Ig-like_fold"/>
</dbReference>
<dbReference type="RefSeq" id="WP_200354216.1">
    <property type="nucleotide sequence ID" value="NZ_JAENIL010000005.1"/>
</dbReference>
<dbReference type="Proteomes" id="UP000617628">
    <property type="component" value="Unassembled WGS sequence"/>
</dbReference>
<comment type="caution">
    <text evidence="1">The sequence shown here is derived from an EMBL/GenBank/DDBJ whole genome shotgun (WGS) entry which is preliminary data.</text>
</comment>
<organism evidence="1 2">
    <name type="scientific">Pelagicoccus mobilis</name>
    <dbReference type="NCBI Taxonomy" id="415221"/>
    <lineage>
        <taxon>Bacteria</taxon>
        <taxon>Pseudomonadati</taxon>
        <taxon>Verrucomicrobiota</taxon>
        <taxon>Opitutia</taxon>
        <taxon>Puniceicoccales</taxon>
        <taxon>Pelagicoccaceae</taxon>
        <taxon>Pelagicoccus</taxon>
    </lineage>
</organism>
<dbReference type="SUPFAM" id="SSF49265">
    <property type="entry name" value="Fibronectin type III"/>
    <property type="match status" value="1"/>
</dbReference>
<dbReference type="EMBL" id="JAENIL010000005">
    <property type="protein sequence ID" value="MBK1876000.1"/>
    <property type="molecule type" value="Genomic_DNA"/>
</dbReference>
<keyword evidence="2" id="KW-1185">Reference proteome</keyword>
<protein>
    <submittedName>
        <fullName evidence="1">Fibronectin type III domain-containing protein</fullName>
    </submittedName>
</protein>
<dbReference type="Gene3D" id="2.60.40.10">
    <property type="entry name" value="Immunoglobulins"/>
    <property type="match status" value="2"/>
</dbReference>
<dbReference type="AlphaFoldDB" id="A0A934RV49"/>
<proteinExistence type="predicted"/>
<evidence type="ECO:0000313" key="2">
    <source>
        <dbReference type="Proteomes" id="UP000617628"/>
    </source>
</evidence>